<name>A0A9Q3I182_9BASI</name>
<evidence type="ECO:0000313" key="1">
    <source>
        <dbReference type="EMBL" id="MBW0525731.1"/>
    </source>
</evidence>
<protein>
    <submittedName>
        <fullName evidence="1">Uncharacterized protein</fullName>
    </submittedName>
</protein>
<dbReference type="OrthoDB" id="128646at2759"/>
<accession>A0A9Q3I182</accession>
<sequence length="137" mass="15149">MEYTSLLITHHTKCIAALPSFPSFEWDLFIIDSPKGGDLIFGNNLLYHFSPVTHWKNGQIVHDPSKKDSNGLTPYFGNASATSVNIFALVGELKTPPLPSSNHILPIIPSQSLLQSRDEVFKKMNDVVEDIAISSLN</sequence>
<organism evidence="1 2">
    <name type="scientific">Austropuccinia psidii MF-1</name>
    <dbReference type="NCBI Taxonomy" id="1389203"/>
    <lineage>
        <taxon>Eukaryota</taxon>
        <taxon>Fungi</taxon>
        <taxon>Dikarya</taxon>
        <taxon>Basidiomycota</taxon>
        <taxon>Pucciniomycotina</taxon>
        <taxon>Pucciniomycetes</taxon>
        <taxon>Pucciniales</taxon>
        <taxon>Sphaerophragmiaceae</taxon>
        <taxon>Austropuccinia</taxon>
    </lineage>
</organism>
<dbReference type="EMBL" id="AVOT02032034">
    <property type="protein sequence ID" value="MBW0525731.1"/>
    <property type="molecule type" value="Genomic_DNA"/>
</dbReference>
<dbReference type="Proteomes" id="UP000765509">
    <property type="component" value="Unassembled WGS sequence"/>
</dbReference>
<evidence type="ECO:0000313" key="2">
    <source>
        <dbReference type="Proteomes" id="UP000765509"/>
    </source>
</evidence>
<comment type="caution">
    <text evidence="1">The sequence shown here is derived from an EMBL/GenBank/DDBJ whole genome shotgun (WGS) entry which is preliminary data.</text>
</comment>
<reference evidence="1" key="1">
    <citation type="submission" date="2021-03" db="EMBL/GenBank/DDBJ databases">
        <title>Draft genome sequence of rust myrtle Austropuccinia psidii MF-1, a brazilian biotype.</title>
        <authorList>
            <person name="Quecine M.C."/>
            <person name="Pachon D.M.R."/>
            <person name="Bonatelli M.L."/>
            <person name="Correr F.H."/>
            <person name="Franceschini L.M."/>
            <person name="Leite T.F."/>
            <person name="Margarido G.R.A."/>
            <person name="Almeida C.A."/>
            <person name="Ferrarezi J.A."/>
            <person name="Labate C.A."/>
        </authorList>
    </citation>
    <scope>NUCLEOTIDE SEQUENCE</scope>
    <source>
        <strain evidence="1">MF-1</strain>
    </source>
</reference>
<dbReference type="AlphaFoldDB" id="A0A9Q3I182"/>
<proteinExistence type="predicted"/>
<keyword evidence="2" id="KW-1185">Reference proteome</keyword>
<gene>
    <name evidence="1" type="ORF">O181_065446</name>
</gene>